<reference evidence="1 2" key="1">
    <citation type="journal article" date="2014" name="Genome Biol. Evol.">
        <title>The secreted proteins of Achlya hypogyna and Thraustotheca clavata identify the ancestral oomycete secretome and reveal gene acquisitions by horizontal gene transfer.</title>
        <authorList>
            <person name="Misner I."/>
            <person name="Blouin N."/>
            <person name="Leonard G."/>
            <person name="Richards T.A."/>
            <person name="Lane C.E."/>
        </authorList>
    </citation>
    <scope>NUCLEOTIDE SEQUENCE [LARGE SCALE GENOMIC DNA]</scope>
    <source>
        <strain evidence="1 2">ATCC 34112</strain>
    </source>
</reference>
<name>A0A1W0A9G6_9STRA</name>
<protein>
    <submittedName>
        <fullName evidence="1">Uncharacterized protein</fullName>
    </submittedName>
</protein>
<keyword evidence="2" id="KW-1185">Reference proteome</keyword>
<dbReference type="Proteomes" id="UP000243217">
    <property type="component" value="Unassembled WGS sequence"/>
</dbReference>
<gene>
    <name evidence="1" type="ORF">THRCLA_20325</name>
</gene>
<dbReference type="OrthoDB" id="78109at2759"/>
<dbReference type="EMBL" id="JNBS01000319">
    <property type="protein sequence ID" value="OQS06650.1"/>
    <property type="molecule type" value="Genomic_DNA"/>
</dbReference>
<evidence type="ECO:0000313" key="2">
    <source>
        <dbReference type="Proteomes" id="UP000243217"/>
    </source>
</evidence>
<sequence length="108" mass="12382">MVLRKHQTSERSIKGWFKRLCCKKTSPHVSVIPLPEKYIQESSEMMFVGGKQVPFLPKQVAALKARSSWDELGRIDECKEGIVQKESPEISHERQVATYTMALQTAMF</sequence>
<evidence type="ECO:0000313" key="1">
    <source>
        <dbReference type="EMBL" id="OQS06650.1"/>
    </source>
</evidence>
<comment type="caution">
    <text evidence="1">The sequence shown here is derived from an EMBL/GenBank/DDBJ whole genome shotgun (WGS) entry which is preliminary data.</text>
</comment>
<accession>A0A1W0A9G6</accession>
<dbReference type="AlphaFoldDB" id="A0A1W0A9G6"/>
<proteinExistence type="predicted"/>
<organism evidence="1 2">
    <name type="scientific">Thraustotheca clavata</name>
    <dbReference type="NCBI Taxonomy" id="74557"/>
    <lineage>
        <taxon>Eukaryota</taxon>
        <taxon>Sar</taxon>
        <taxon>Stramenopiles</taxon>
        <taxon>Oomycota</taxon>
        <taxon>Saprolegniomycetes</taxon>
        <taxon>Saprolegniales</taxon>
        <taxon>Achlyaceae</taxon>
        <taxon>Thraustotheca</taxon>
    </lineage>
</organism>